<dbReference type="GeneID" id="93874819"/>
<name>A0A2A2T4M3_9BURK</name>
<dbReference type="PIRSF" id="PIRSF028503">
    <property type="entry name" value="UCP028503"/>
    <property type="match status" value="1"/>
</dbReference>
<keyword evidence="3" id="KW-0255">Endonuclease</keyword>
<evidence type="ECO:0000313" key="3">
    <source>
        <dbReference type="EMBL" id="PAX16502.1"/>
    </source>
</evidence>
<accession>A0A2A2T4M3</accession>
<dbReference type="Proteomes" id="UP000217780">
    <property type="component" value="Unassembled WGS sequence"/>
</dbReference>
<dbReference type="NCBIfam" id="TIGR03033">
    <property type="entry name" value="phage_rel_nuc"/>
    <property type="match status" value="1"/>
</dbReference>
<dbReference type="RefSeq" id="WP_095542536.1">
    <property type="nucleotide sequence ID" value="NZ_NSJC01000009.1"/>
</dbReference>
<dbReference type="EMBL" id="NTBI01000007">
    <property type="protein sequence ID" value="PAX16502.1"/>
    <property type="molecule type" value="Genomic_DNA"/>
</dbReference>
<dbReference type="Gene3D" id="3.90.320.10">
    <property type="match status" value="1"/>
</dbReference>
<proteinExistence type="predicted"/>
<keyword evidence="3" id="KW-0540">Nuclease</keyword>
<feature type="coiled-coil region" evidence="1">
    <location>
        <begin position="425"/>
        <end position="457"/>
    </location>
</feature>
<dbReference type="GO" id="GO:0004519">
    <property type="term" value="F:endonuclease activity"/>
    <property type="evidence" value="ECO:0007669"/>
    <property type="project" value="UniProtKB-KW"/>
</dbReference>
<dbReference type="InterPro" id="IPR011335">
    <property type="entry name" value="Restrct_endonuc-II-like"/>
</dbReference>
<reference evidence="3 4" key="1">
    <citation type="submission" date="2017-08" db="EMBL/GenBank/DDBJ databases">
        <title>WGS of Clinical strains of the CDC Group NO-1 linked to zoonotic infections in humans.</title>
        <authorList>
            <person name="Bernier A.-M."/>
            <person name="Bernard K."/>
        </authorList>
    </citation>
    <scope>NUCLEOTIDE SEQUENCE [LARGE SCALE GENOMIC DNA]</scope>
    <source>
        <strain evidence="3 4">NML91-0035</strain>
    </source>
</reference>
<evidence type="ECO:0000259" key="2">
    <source>
        <dbReference type="Pfam" id="PF09588"/>
    </source>
</evidence>
<feature type="coiled-coil region" evidence="1">
    <location>
        <begin position="254"/>
        <end position="312"/>
    </location>
</feature>
<dbReference type="InterPro" id="IPR019080">
    <property type="entry name" value="YqaJ_viral_recombinase"/>
</dbReference>
<protein>
    <submittedName>
        <fullName evidence="3">Endonuclease</fullName>
    </submittedName>
</protein>
<dbReference type="AlphaFoldDB" id="A0A2A2T4M3"/>
<organism evidence="3 4">
    <name type="scientific">Vandammella animalimorsus</name>
    <dbReference type="NCBI Taxonomy" id="2029117"/>
    <lineage>
        <taxon>Bacteria</taxon>
        <taxon>Pseudomonadati</taxon>
        <taxon>Pseudomonadota</taxon>
        <taxon>Betaproteobacteria</taxon>
        <taxon>Burkholderiales</taxon>
        <taxon>Comamonadaceae</taxon>
        <taxon>Vandammella</taxon>
    </lineage>
</organism>
<keyword evidence="3" id="KW-0378">Hydrolase</keyword>
<dbReference type="InterPro" id="IPR011604">
    <property type="entry name" value="PDDEXK-like_dom_sf"/>
</dbReference>
<dbReference type="SUPFAM" id="SSF52980">
    <property type="entry name" value="Restriction endonuclease-like"/>
    <property type="match status" value="1"/>
</dbReference>
<feature type="domain" description="YqaJ viral recombinase" evidence="2">
    <location>
        <begin position="12"/>
        <end position="147"/>
    </location>
</feature>
<keyword evidence="1" id="KW-0175">Coiled coil</keyword>
<gene>
    <name evidence="3" type="ORF">CLI92_09235</name>
</gene>
<dbReference type="Pfam" id="PF09588">
    <property type="entry name" value="YqaJ"/>
    <property type="match status" value="1"/>
</dbReference>
<comment type="caution">
    <text evidence="3">The sequence shown here is derived from an EMBL/GenBank/DDBJ whole genome shotgun (WGS) entry which is preliminary data.</text>
</comment>
<sequence length="559" mass="61591">MQQHQLTQGSPEWHAHRAQFFNASDAPAMLGISPYKTRAALLQERATGIAPEITPQQQRIFDRGHQLEALARPIAEDIVGEELFPIVGTEGKLAASFDGITMLGDTVFEHKTLNQSLRYDWDSDNGWHLPEHYQAQMEQQLMVSGAERVLFMASEQGEDGQLHYQHCWYASNPAMRQRIIDGWAQFEADLAAWQPAETAQPAQAAPVESLPAPIVTVGGALSVGGNLPAFGQALRAFIERIPAKPATDQEFADAEAACKALKKAEDALKAAEDQALAQISDVEIMRRTVADLQALARTTRLATEKLVKAEKEARKTALVMQARADFARYVQTLEANLKGMHLQLPAPDFGAAVKGLSSLESMRQKLTAALLEGQAQANTLAERIARNLQMLERVSDHSFLFADREQLVCTYTDRELERIIAARIAEHQQAEAARLEAERERIRKEEEARAAKAAQEQVAEILSHEAQVAAFEKSCRESDGRRAAEIAHIEATQPPTLRLGEINTRLAPLSITEAGLRQLGFEPAGHDRRAVLYHEHQWPDMCAAIVARVQAAAAIGADA</sequence>
<dbReference type="InterPro" id="IPR017482">
    <property type="entry name" value="Lambda-type_endonuclease"/>
</dbReference>
<evidence type="ECO:0000256" key="1">
    <source>
        <dbReference type="SAM" id="Coils"/>
    </source>
</evidence>
<evidence type="ECO:0000313" key="4">
    <source>
        <dbReference type="Proteomes" id="UP000217780"/>
    </source>
</evidence>
<dbReference type="InterPro" id="IPR016889">
    <property type="entry name" value="UCP028503"/>
</dbReference>